<dbReference type="Proteomes" id="UP000660729">
    <property type="component" value="Unassembled WGS sequence"/>
</dbReference>
<evidence type="ECO:0000256" key="3">
    <source>
        <dbReference type="ARBA" id="ARBA00023043"/>
    </source>
</evidence>
<gene>
    <name evidence="9" type="ORF">HII31_13723</name>
</gene>
<dbReference type="PANTHER" id="PTHR43828">
    <property type="entry name" value="ASPARAGINASE"/>
    <property type="match status" value="1"/>
</dbReference>
<accession>A0A8H6R7G3</accession>
<dbReference type="InterPro" id="IPR051642">
    <property type="entry name" value="SWI6-like"/>
</dbReference>
<dbReference type="GO" id="GO:0003677">
    <property type="term" value="F:DNA binding"/>
    <property type="evidence" value="ECO:0007669"/>
    <property type="project" value="InterPro"/>
</dbReference>
<feature type="region of interest" description="Disordered" evidence="7">
    <location>
        <begin position="757"/>
        <end position="781"/>
    </location>
</feature>
<dbReference type="GO" id="GO:0033309">
    <property type="term" value="C:SBF transcription complex"/>
    <property type="evidence" value="ECO:0007669"/>
    <property type="project" value="TreeGrafter"/>
</dbReference>
<dbReference type="SMART" id="SM00248">
    <property type="entry name" value="ANK"/>
    <property type="match status" value="3"/>
</dbReference>
<evidence type="ECO:0000256" key="4">
    <source>
        <dbReference type="ARBA" id="ARBA00023321"/>
    </source>
</evidence>
<dbReference type="SUPFAM" id="SSF48403">
    <property type="entry name" value="Ankyrin repeat"/>
    <property type="match status" value="1"/>
</dbReference>
<protein>
    <submittedName>
        <fullName evidence="9">Start control protein cdc10</fullName>
    </submittedName>
</protein>
<dbReference type="GO" id="GO:0003713">
    <property type="term" value="F:transcription coactivator activity"/>
    <property type="evidence" value="ECO:0007669"/>
    <property type="project" value="TreeGrafter"/>
</dbReference>
<dbReference type="InterPro" id="IPR036887">
    <property type="entry name" value="HTH_APSES_sf"/>
</dbReference>
<keyword evidence="10" id="KW-1185">Reference proteome</keyword>
<comment type="caution">
    <text evidence="9">The sequence shown here is derived from an EMBL/GenBank/DDBJ whole genome shotgun (WGS) entry which is preliminary data.</text>
</comment>
<dbReference type="EMBL" id="JABCIY010000347">
    <property type="protein sequence ID" value="KAF7184911.1"/>
    <property type="molecule type" value="Genomic_DNA"/>
</dbReference>
<dbReference type="PROSITE" id="PS50088">
    <property type="entry name" value="ANK_REPEAT"/>
    <property type="match status" value="2"/>
</dbReference>
<proteinExistence type="predicted"/>
<keyword evidence="1" id="KW-0677">Repeat</keyword>
<feature type="compositionally biased region" description="Polar residues" evidence="7">
    <location>
        <begin position="281"/>
        <end position="295"/>
    </location>
</feature>
<dbReference type="PROSITE" id="PS51299">
    <property type="entry name" value="HTH_APSES"/>
    <property type="match status" value="1"/>
</dbReference>
<evidence type="ECO:0000256" key="7">
    <source>
        <dbReference type="SAM" id="MobiDB-lite"/>
    </source>
</evidence>
<feature type="domain" description="HTH APSES-type" evidence="8">
    <location>
        <begin position="95"/>
        <end position="202"/>
    </location>
</feature>
<dbReference type="PROSITE" id="PS50297">
    <property type="entry name" value="ANK_REP_REGION"/>
    <property type="match status" value="1"/>
</dbReference>
<dbReference type="SMART" id="SM01252">
    <property type="entry name" value="KilA-N"/>
    <property type="match status" value="1"/>
</dbReference>
<dbReference type="Gene3D" id="3.10.260.10">
    <property type="entry name" value="Transcription regulator HTH, APSES-type DNA-binding domain"/>
    <property type="match status" value="1"/>
</dbReference>
<feature type="compositionally biased region" description="Low complexity" evidence="7">
    <location>
        <begin position="1"/>
        <end position="18"/>
    </location>
</feature>
<feature type="compositionally biased region" description="Low complexity" evidence="7">
    <location>
        <begin position="42"/>
        <end position="57"/>
    </location>
</feature>
<dbReference type="InterPro" id="IPR003163">
    <property type="entry name" value="Tscrpt_reg_HTH_APSES-type"/>
</dbReference>
<keyword evidence="3 5" id="KW-0040">ANK repeat</keyword>
<dbReference type="AlphaFoldDB" id="A0A8H6R7G3"/>
<feature type="region of interest" description="Disordered" evidence="7">
    <location>
        <begin position="634"/>
        <end position="676"/>
    </location>
</feature>
<dbReference type="InterPro" id="IPR036770">
    <property type="entry name" value="Ankyrin_rpt-contain_sf"/>
</dbReference>
<feature type="coiled-coil region" evidence="6">
    <location>
        <begin position="819"/>
        <end position="846"/>
    </location>
</feature>
<organism evidence="9 10">
    <name type="scientific">Pseudocercospora fuligena</name>
    <dbReference type="NCBI Taxonomy" id="685502"/>
    <lineage>
        <taxon>Eukaryota</taxon>
        <taxon>Fungi</taxon>
        <taxon>Dikarya</taxon>
        <taxon>Ascomycota</taxon>
        <taxon>Pezizomycotina</taxon>
        <taxon>Dothideomycetes</taxon>
        <taxon>Dothideomycetidae</taxon>
        <taxon>Mycosphaerellales</taxon>
        <taxon>Mycosphaerellaceae</taxon>
        <taxon>Pseudocercospora</taxon>
    </lineage>
</organism>
<feature type="compositionally biased region" description="Polar residues" evidence="7">
    <location>
        <begin position="58"/>
        <end position="68"/>
    </location>
</feature>
<evidence type="ECO:0000256" key="5">
    <source>
        <dbReference type="PROSITE-ProRule" id="PRU00023"/>
    </source>
</evidence>
<dbReference type="GO" id="GO:0001228">
    <property type="term" value="F:DNA-binding transcription activator activity, RNA polymerase II-specific"/>
    <property type="evidence" value="ECO:0007669"/>
    <property type="project" value="UniProtKB-ARBA"/>
</dbReference>
<feature type="repeat" description="ANK" evidence="5">
    <location>
        <begin position="590"/>
        <end position="622"/>
    </location>
</feature>
<dbReference type="GO" id="GO:0048315">
    <property type="term" value="P:conidium formation"/>
    <property type="evidence" value="ECO:0007669"/>
    <property type="project" value="UniProtKB-KW"/>
</dbReference>
<dbReference type="SUPFAM" id="SSF54616">
    <property type="entry name" value="DNA-binding domain of Mlu1-box binding protein MBP1"/>
    <property type="match status" value="1"/>
</dbReference>
<dbReference type="FunFam" id="3.10.260.10:FF:000001">
    <property type="entry name" value="APSES transcription factor (MbpA)"/>
    <property type="match status" value="1"/>
</dbReference>
<keyword evidence="6" id="KW-0175">Coiled coil</keyword>
<feature type="region of interest" description="Disordered" evidence="7">
    <location>
        <begin position="196"/>
        <end position="215"/>
    </location>
</feature>
<dbReference type="PANTHER" id="PTHR43828:SF3">
    <property type="entry name" value="CHROMO DOMAIN-CONTAINING PROTEIN"/>
    <property type="match status" value="1"/>
</dbReference>
<feature type="repeat" description="ANK" evidence="5">
    <location>
        <begin position="421"/>
        <end position="453"/>
    </location>
</feature>
<feature type="compositionally biased region" description="Low complexity" evidence="7">
    <location>
        <begin position="263"/>
        <end position="280"/>
    </location>
</feature>
<feature type="compositionally biased region" description="Basic and acidic residues" evidence="7">
    <location>
        <begin position="314"/>
        <end position="325"/>
    </location>
</feature>
<evidence type="ECO:0000313" key="10">
    <source>
        <dbReference type="Proteomes" id="UP000660729"/>
    </source>
</evidence>
<dbReference type="Gene3D" id="1.25.40.20">
    <property type="entry name" value="Ankyrin repeat-containing domain"/>
    <property type="match status" value="1"/>
</dbReference>
<evidence type="ECO:0000256" key="1">
    <source>
        <dbReference type="ARBA" id="ARBA00022737"/>
    </source>
</evidence>
<dbReference type="OrthoDB" id="6718656at2759"/>
<reference evidence="9" key="1">
    <citation type="submission" date="2020-04" db="EMBL/GenBank/DDBJ databases">
        <title>Draft genome resource of the tomato pathogen Pseudocercospora fuligena.</title>
        <authorList>
            <person name="Zaccaron A."/>
        </authorList>
    </citation>
    <scope>NUCLEOTIDE SEQUENCE</scope>
    <source>
        <strain evidence="9">PF001</strain>
    </source>
</reference>
<evidence type="ECO:0000256" key="6">
    <source>
        <dbReference type="SAM" id="Coils"/>
    </source>
</evidence>
<evidence type="ECO:0000259" key="8">
    <source>
        <dbReference type="PROSITE" id="PS51299"/>
    </source>
</evidence>
<feature type="region of interest" description="Disordered" evidence="7">
    <location>
        <begin position="260"/>
        <end position="347"/>
    </location>
</feature>
<dbReference type="InterPro" id="IPR018004">
    <property type="entry name" value="KilA/APSES_HTH"/>
</dbReference>
<dbReference type="GO" id="GO:0030907">
    <property type="term" value="C:MBF transcription complex"/>
    <property type="evidence" value="ECO:0007669"/>
    <property type="project" value="TreeGrafter"/>
</dbReference>
<evidence type="ECO:0000313" key="9">
    <source>
        <dbReference type="EMBL" id="KAF7184911.1"/>
    </source>
</evidence>
<keyword evidence="2" id="KW-0749">Sporulation</keyword>
<feature type="compositionally biased region" description="Polar residues" evidence="7">
    <location>
        <begin position="650"/>
        <end position="661"/>
    </location>
</feature>
<dbReference type="GO" id="GO:0030435">
    <property type="term" value="P:sporulation resulting in formation of a cellular spore"/>
    <property type="evidence" value="ECO:0007669"/>
    <property type="project" value="UniProtKB-KW"/>
</dbReference>
<feature type="compositionally biased region" description="Basic residues" evidence="7">
    <location>
        <begin position="761"/>
        <end position="771"/>
    </location>
</feature>
<name>A0A8H6R7G3_9PEZI</name>
<evidence type="ECO:0000256" key="2">
    <source>
        <dbReference type="ARBA" id="ARBA00022969"/>
    </source>
</evidence>
<dbReference type="Pfam" id="PF04383">
    <property type="entry name" value="KilA-N"/>
    <property type="match status" value="1"/>
</dbReference>
<feature type="region of interest" description="Disordered" evidence="7">
    <location>
        <begin position="1"/>
        <end position="76"/>
    </location>
</feature>
<dbReference type="InterPro" id="IPR002110">
    <property type="entry name" value="Ankyrin_rpt"/>
</dbReference>
<sequence length="944" mass="102574">MPATPQQQQAYQHMAQSPAQSNSQPGGLPSYGGHGYNMSFDASQHQHQQSLSQPAQPTYAQSFPNGPVSNPGYARSFGEGAMNNHMRGYNEKPQIYTAVYSGVSVYEMEIGGVAVMRRRSDGWLNATQILKVAGVDKGKRTKVLEKEILTGEHEKVQGGYGKYQGTWISYRRGREFCRQYGVEDILSPLLDYDVSADGSQGHGHQETPTKEQAMAAQRKKFYTNSSLDQRPNGIPGSNGTFFSNISPTTSVALAAMNKAARLNSPAPRTSSTPRPSNMRRASTQDMPSGSQQSRISESDHKPDSGYNTQTNGEPPRKRMRPDSRSGMEPPSIPLDASMRSATPTEPNESFVYDNALMQDSVNAHGDPIALPPLPSPTTEEQQEKMNLILDLFADQGRTDYANHRALTDLSNEDLNMPLDASANNALHWAATLAKVPLLKLLIQKGASIWRGNAAGQSPLISAVLVNNCWEQSCFPETLEVLGPLIDVRDVQGRTILHHIAVSSGIKGRAASSKYYLEALLEFLVRIGTKPETASASQGASSVAAAAVAQASAQTNGDISSQDTERGVGLPRGPISLVRFLSQIVNARDKAGNTALNLVARIGNRSIIQQLLEIHADPALPNNKGVSAKDFGVGLEPGENHRFQPNGGLGSSQRGPTSSLHMPSNHADGEAGALSASQAEDLSHEIIESMTSLLTQNLVSHKELLAKKTEAIDHLNEQIRELSALQKSDLEKLQEMKERVQLRAERQAKVANLRREIEKRKAASKRPQKGRKSQSPTSQIDLEPDWLLDLKDGISPQMDAHQRQLVTSSLPATHTLKARVNAYNQSNTKLQSKAEELRANSTQLESQYRKVVALCTGVPEDKVEESLPALVAAVESERGNLGQTEVGRVRDFLRRVDAGKSQERENDGMAMVNPAVSAVAERMENDRLRMAAQQATAAAAGRLAG</sequence>
<keyword evidence="4" id="KW-0183">Conidiation</keyword>